<dbReference type="PANTHER" id="PTHR43016:SF13">
    <property type="entry name" value="PRESEQUENCE PROTEASE, MITOCHONDRIAL"/>
    <property type="match status" value="1"/>
</dbReference>
<comment type="similarity">
    <text evidence="1">Belongs to the peptidase M16 family. PreP subfamily.</text>
</comment>
<keyword evidence="8" id="KW-1185">Reference proteome</keyword>
<dbReference type="EMBL" id="RBNJ01004104">
    <property type="protein sequence ID" value="RUS30251.1"/>
    <property type="molecule type" value="Genomic_DNA"/>
</dbReference>
<dbReference type="FunFam" id="3.30.830.10:FF:000011">
    <property type="entry name" value="Presequence protease, mitochondrial"/>
    <property type="match status" value="1"/>
</dbReference>
<dbReference type="Proteomes" id="UP000274822">
    <property type="component" value="Unassembled WGS sequence"/>
</dbReference>
<dbReference type="SMART" id="SM01264">
    <property type="entry name" value="M16C_associated"/>
    <property type="match status" value="1"/>
</dbReference>
<feature type="domain" description="Peptidase M16C associated" evidence="6">
    <location>
        <begin position="545"/>
        <end position="804"/>
    </location>
</feature>
<comment type="function">
    <text evidence="5">Degrades mitochondrial transit peptides after their cleavage in the intermembrane space or in the matrix, and presequence peptides; clearance of these peptides is required to keep the presequence processing machinery running. Preferentially cleaves the N-terminal side of paired basic amino acid residues. Also degrades other unstructured peptides. May function as an ATP-dependent peptidase as opposed to a metalloendopeptidase.</text>
</comment>
<dbReference type="GO" id="GO:0046872">
    <property type="term" value="F:metal ion binding"/>
    <property type="evidence" value="ECO:0007669"/>
    <property type="project" value="InterPro"/>
</dbReference>
<evidence type="ECO:0000256" key="2">
    <source>
        <dbReference type="ARBA" id="ARBA00011853"/>
    </source>
</evidence>
<gene>
    <name evidence="7" type="ORF">BC938DRAFT_479663</name>
</gene>
<evidence type="ECO:0000313" key="7">
    <source>
        <dbReference type="EMBL" id="RUS30251.1"/>
    </source>
</evidence>
<comment type="subunit">
    <text evidence="2">Monomer and homodimer; homodimerization is induced by binding of the substrate.</text>
</comment>
<dbReference type="InterPro" id="IPR011765">
    <property type="entry name" value="Pept_M16_N"/>
</dbReference>
<evidence type="ECO:0000256" key="3">
    <source>
        <dbReference type="ARBA" id="ARBA00020167"/>
    </source>
</evidence>
<dbReference type="GO" id="GO:0005759">
    <property type="term" value="C:mitochondrial matrix"/>
    <property type="evidence" value="ECO:0007669"/>
    <property type="project" value="TreeGrafter"/>
</dbReference>
<sequence>MLSSLAKASTRLVHILTSPSQKPSLFARRFPRVLSFRRYSEMVTSKASFKPGDRLQGYQVQQVREVPELQLTAVVLKHEATGAEHLHIARDDTNNVFAVGFATPVSDNTGVPHILEHTTLCGSKQFPVRDPFFKMLNRSLATFMNAFTASDYTIYPFATTNPVDFKNLRNVYMDAVFFPHLRELDFKQEGWRLEHEDPKDKSTPIVFKGVVYNEMKGALSDAGSLFYSRMHQQMFPGTTYEYISGGDPQYITDLTHQQLVEFHRSHYHPSNAKFYTYGSFPLEEHLAAVDDRIKGFSHIEPPTVNKVVTPWTEPKRVKLTCPPDPPFTITLPPIYTTDKRSLQRGSKTTVSNPEKQTKMSVSFLTNDSTDSFETFSMRLLSYLLLDGHASPMYKALIDTNIGSEFSANTGYDSSTSWLSVPTLALLVVQDELLVHRVAGDQGRRREADTIKSVLQEARTNGFDPKRVEAAIHQMELGQKHKTADFGLTIMHGVTSGWFNGSNPIDLLEINKNINRLKSELSAGSFFESRIERYLLHNPHQLIFVMEPLASYNADFVASEQSRLASKVATLTDDDRQRIFEQGQQLLVTQEKTEDLGCLPTLALSDVAAKTKRILLDHSGVGDTPVQWRTTATNGITYFRAISTSIGLPAELKMYLPLFCDVSERVSLVSLCGRSHLLERTHGTWPRSMTISGCIRVGSEHQHSWRQIIPVSAFPFRPFVPADLDQIEEGIALSGNCLDRNIDKMYELLSTLIRETNFDNVDRLKTLILGNASSLVNSVADSGHGYARTFAASTITPAMVRVCRLSYCLNANVTDSYYLWLSMECPTSFISGDFRAL</sequence>
<evidence type="ECO:0000313" key="8">
    <source>
        <dbReference type="Proteomes" id="UP000274822"/>
    </source>
</evidence>
<dbReference type="InterPro" id="IPR007863">
    <property type="entry name" value="Peptidase_M16_C"/>
</dbReference>
<dbReference type="GO" id="GO:0004222">
    <property type="term" value="F:metalloendopeptidase activity"/>
    <property type="evidence" value="ECO:0007669"/>
    <property type="project" value="TreeGrafter"/>
</dbReference>
<dbReference type="Pfam" id="PF05193">
    <property type="entry name" value="Peptidase_M16_C"/>
    <property type="match status" value="1"/>
</dbReference>
<evidence type="ECO:0000256" key="5">
    <source>
        <dbReference type="ARBA" id="ARBA00045897"/>
    </source>
</evidence>
<dbReference type="SUPFAM" id="SSF63411">
    <property type="entry name" value="LuxS/MPP-like metallohydrolase"/>
    <property type="match status" value="4"/>
</dbReference>
<dbReference type="Gene3D" id="3.30.830.10">
    <property type="entry name" value="Metalloenzyme, LuxS/M16 peptidase-like"/>
    <property type="match status" value="3"/>
</dbReference>
<evidence type="ECO:0000259" key="6">
    <source>
        <dbReference type="SMART" id="SM01264"/>
    </source>
</evidence>
<dbReference type="InterPro" id="IPR011249">
    <property type="entry name" value="Metalloenz_LuxS/M16"/>
</dbReference>
<proteinExistence type="inferred from homology"/>
<accession>A0A433QKE6</accession>
<evidence type="ECO:0000256" key="4">
    <source>
        <dbReference type="ARBA" id="ARBA00034552"/>
    </source>
</evidence>
<protein>
    <recommendedName>
        <fullName evidence="3">Presequence protease, mitochondrial</fullName>
    </recommendedName>
    <alternativeName>
        <fullName evidence="4">Pitrilysin metalloproteinase</fullName>
    </alternativeName>
</protein>
<evidence type="ECO:0000256" key="1">
    <source>
        <dbReference type="ARBA" id="ARBA00007575"/>
    </source>
</evidence>
<dbReference type="InterPro" id="IPR013578">
    <property type="entry name" value="Peptidase_M16C_assoc"/>
</dbReference>
<name>A0A433QKE6_9FUNG</name>
<dbReference type="Pfam" id="PF00675">
    <property type="entry name" value="Peptidase_M16"/>
    <property type="match status" value="1"/>
</dbReference>
<dbReference type="AlphaFoldDB" id="A0A433QKE6"/>
<dbReference type="GO" id="GO:0016485">
    <property type="term" value="P:protein processing"/>
    <property type="evidence" value="ECO:0007669"/>
    <property type="project" value="TreeGrafter"/>
</dbReference>
<dbReference type="PANTHER" id="PTHR43016">
    <property type="entry name" value="PRESEQUENCE PROTEASE"/>
    <property type="match status" value="1"/>
</dbReference>
<comment type="caution">
    <text evidence="7">The sequence shown here is derived from an EMBL/GenBank/DDBJ whole genome shotgun (WGS) entry which is preliminary data.</text>
</comment>
<organism evidence="7 8">
    <name type="scientific">Jimgerdemannia flammicorona</name>
    <dbReference type="NCBI Taxonomy" id="994334"/>
    <lineage>
        <taxon>Eukaryota</taxon>
        <taxon>Fungi</taxon>
        <taxon>Fungi incertae sedis</taxon>
        <taxon>Mucoromycota</taxon>
        <taxon>Mucoromycotina</taxon>
        <taxon>Endogonomycetes</taxon>
        <taxon>Endogonales</taxon>
        <taxon>Endogonaceae</taxon>
        <taxon>Jimgerdemannia</taxon>
    </lineage>
</organism>
<dbReference type="Pfam" id="PF08367">
    <property type="entry name" value="M16C_assoc"/>
    <property type="match status" value="2"/>
</dbReference>
<reference evidence="7 8" key="1">
    <citation type="journal article" date="2018" name="New Phytol.">
        <title>Phylogenomics of Endogonaceae and evolution of mycorrhizas within Mucoromycota.</title>
        <authorList>
            <person name="Chang Y."/>
            <person name="Desiro A."/>
            <person name="Na H."/>
            <person name="Sandor L."/>
            <person name="Lipzen A."/>
            <person name="Clum A."/>
            <person name="Barry K."/>
            <person name="Grigoriev I.V."/>
            <person name="Martin F.M."/>
            <person name="Stajich J.E."/>
            <person name="Smith M.E."/>
            <person name="Bonito G."/>
            <person name="Spatafora J.W."/>
        </authorList>
    </citation>
    <scope>NUCLEOTIDE SEQUENCE [LARGE SCALE GENOMIC DNA]</scope>
    <source>
        <strain evidence="7 8">AD002</strain>
    </source>
</reference>